<gene>
    <name evidence="7" type="ORF">O1U_0441</name>
</gene>
<keyword evidence="2 5" id="KW-0812">Transmembrane</keyword>
<protein>
    <submittedName>
        <fullName evidence="7">O-antigen polymerase</fullName>
    </submittedName>
</protein>
<feature type="transmembrane region" description="Helical" evidence="5">
    <location>
        <begin position="14"/>
        <end position="31"/>
    </location>
</feature>
<dbReference type="PANTHER" id="PTHR37422:SF17">
    <property type="entry name" value="O-ANTIGEN LIGASE"/>
    <property type="match status" value="1"/>
</dbReference>
<keyword evidence="3 5" id="KW-1133">Transmembrane helix</keyword>
<dbReference type="eggNOG" id="COG3307">
    <property type="taxonomic scope" value="Bacteria"/>
</dbReference>
<comment type="subcellular location">
    <subcellularLocation>
        <location evidence="1">Membrane</location>
        <topology evidence="1">Multi-pass membrane protein</topology>
    </subcellularLocation>
</comment>
<feature type="transmembrane region" description="Helical" evidence="5">
    <location>
        <begin position="256"/>
        <end position="277"/>
    </location>
</feature>
<evidence type="ECO:0000256" key="1">
    <source>
        <dbReference type="ARBA" id="ARBA00004141"/>
    </source>
</evidence>
<dbReference type="InterPro" id="IPR007016">
    <property type="entry name" value="O-antigen_ligase-rel_domated"/>
</dbReference>
<comment type="caution">
    <text evidence="7">The sequence shown here is derived from an EMBL/GenBank/DDBJ whole genome shotgun (WGS) entry which is preliminary data.</text>
</comment>
<dbReference type="GO" id="GO:0016020">
    <property type="term" value="C:membrane"/>
    <property type="evidence" value="ECO:0007669"/>
    <property type="project" value="UniProtKB-SubCell"/>
</dbReference>
<evidence type="ECO:0000256" key="2">
    <source>
        <dbReference type="ARBA" id="ARBA00022692"/>
    </source>
</evidence>
<dbReference type="AlphaFoldDB" id="S3EIG7"/>
<keyword evidence="8" id="KW-1185">Reference proteome</keyword>
<feature type="domain" description="O-antigen ligase-related" evidence="6">
    <location>
        <begin position="103"/>
        <end position="262"/>
    </location>
</feature>
<feature type="transmembrane region" description="Helical" evidence="5">
    <location>
        <begin position="103"/>
        <end position="133"/>
    </location>
</feature>
<proteinExistence type="predicted"/>
<evidence type="ECO:0000256" key="3">
    <source>
        <dbReference type="ARBA" id="ARBA00022989"/>
    </source>
</evidence>
<dbReference type="PATRIC" id="fig|1236703.3.peg.438"/>
<feature type="transmembrane region" description="Helical" evidence="5">
    <location>
        <begin position="71"/>
        <end position="91"/>
    </location>
</feature>
<dbReference type="PANTHER" id="PTHR37422">
    <property type="entry name" value="TEICHURONIC ACID BIOSYNTHESIS PROTEIN TUAE"/>
    <property type="match status" value="1"/>
</dbReference>
<evidence type="ECO:0000259" key="6">
    <source>
        <dbReference type="Pfam" id="PF04932"/>
    </source>
</evidence>
<dbReference type="Pfam" id="PF04932">
    <property type="entry name" value="Wzy_C"/>
    <property type="match status" value="1"/>
</dbReference>
<dbReference type="EMBL" id="AMSD01000001">
    <property type="protein sequence ID" value="EPE37978.1"/>
    <property type="molecule type" value="Genomic_DNA"/>
</dbReference>
<evidence type="ECO:0000313" key="7">
    <source>
        <dbReference type="EMBL" id="EPE37978.1"/>
    </source>
</evidence>
<dbReference type="STRING" id="28176.CF66_4017"/>
<evidence type="ECO:0000256" key="4">
    <source>
        <dbReference type="ARBA" id="ARBA00023136"/>
    </source>
</evidence>
<dbReference type="InterPro" id="IPR051533">
    <property type="entry name" value="WaaL-like"/>
</dbReference>
<reference evidence="7 8" key="1">
    <citation type="journal article" date="2014" name="Environ. Microbiol.">
        <title>Genomic signatures of obligate host dependence in the luminous bacterial symbiont of a vertebrate.</title>
        <authorList>
            <person name="Hendry T.A."/>
            <person name="de Wet J.R."/>
            <person name="Dunlap P.V."/>
        </authorList>
    </citation>
    <scope>NUCLEOTIDE SEQUENCE [LARGE SCALE GENOMIC DNA]</scope>
    <source>
        <strain evidence="7 8">Akat1</strain>
    </source>
</reference>
<feature type="transmembrane region" description="Helical" evidence="5">
    <location>
        <begin position="307"/>
        <end position="325"/>
    </location>
</feature>
<feature type="transmembrane region" description="Helical" evidence="5">
    <location>
        <begin position="283"/>
        <end position="300"/>
    </location>
</feature>
<sequence>MFIDTGEFRYFQGGIRLLLCIPIYIFIRETLADNCFHIKALSLGIIAGSFCSLLIAIYQYFFLGYTRVDGWLYSINFGYLSCSLAFLAICLSFDSEYKQYLRLAFIAACISTFLTLTRGAIFAIPIITSFIALLNWTTNFNFKKVLLISISFLMIFLIFFFTSNNFQKRINFTIEEFSSITSGNIHDSVSSGGRIMLWESALKAFLKSPFIGLTYPERETFNQKLFERGEITNWHLGIKRGHAHSQYFEMLASNGLLGIIGLIGMLFLPLTMFSYYYIKTNNIISLTAATFVAGFSIFGITEVLLQANLISAFYGFMLATFFAFIKHERQSY</sequence>
<evidence type="ECO:0000256" key="5">
    <source>
        <dbReference type="SAM" id="Phobius"/>
    </source>
</evidence>
<accession>S3EIG7</accession>
<feature type="transmembrane region" description="Helical" evidence="5">
    <location>
        <begin position="43"/>
        <end position="65"/>
    </location>
</feature>
<keyword evidence="4 5" id="KW-0472">Membrane</keyword>
<organism evidence="7 8">
    <name type="scientific">Candidatus Photodesmus katoptron Akat1</name>
    <dbReference type="NCBI Taxonomy" id="1236703"/>
    <lineage>
        <taxon>Bacteria</taxon>
        <taxon>Pseudomonadati</taxon>
        <taxon>Pseudomonadota</taxon>
        <taxon>Gammaproteobacteria</taxon>
        <taxon>Vibrionales</taxon>
        <taxon>Vibrionaceae</taxon>
        <taxon>Candidatus Photodesmus</taxon>
    </lineage>
</organism>
<dbReference type="Proteomes" id="UP000053688">
    <property type="component" value="Unassembled WGS sequence"/>
</dbReference>
<name>S3EIG7_9GAMM</name>
<feature type="transmembrane region" description="Helical" evidence="5">
    <location>
        <begin position="145"/>
        <end position="162"/>
    </location>
</feature>
<evidence type="ECO:0000313" key="8">
    <source>
        <dbReference type="Proteomes" id="UP000053688"/>
    </source>
</evidence>